<dbReference type="InterPro" id="IPR017452">
    <property type="entry name" value="GPCR_Rhodpsn_7TM"/>
</dbReference>
<dbReference type="EMBL" id="CAJNOG010000371">
    <property type="protein sequence ID" value="CAF1204052.1"/>
    <property type="molecule type" value="Genomic_DNA"/>
</dbReference>
<evidence type="ECO:0000256" key="4">
    <source>
        <dbReference type="ARBA" id="ARBA00023136"/>
    </source>
</evidence>
<feature type="transmembrane region" description="Helical" evidence="5">
    <location>
        <begin position="97"/>
        <end position="118"/>
    </location>
</feature>
<dbReference type="Gene3D" id="1.20.1070.10">
    <property type="entry name" value="Rhodopsin 7-helix transmembrane proteins"/>
    <property type="match status" value="1"/>
</dbReference>
<dbReference type="CDD" id="cd00637">
    <property type="entry name" value="7tm_classA_rhodopsin-like"/>
    <property type="match status" value="1"/>
</dbReference>
<keyword evidence="2 5" id="KW-0812">Transmembrane</keyword>
<evidence type="ECO:0000313" key="8">
    <source>
        <dbReference type="EMBL" id="CAF3703104.1"/>
    </source>
</evidence>
<feature type="transmembrane region" description="Helical" evidence="5">
    <location>
        <begin position="210"/>
        <end position="233"/>
    </location>
</feature>
<feature type="transmembrane region" description="Helical" evidence="5">
    <location>
        <begin position="130"/>
        <end position="152"/>
    </location>
</feature>
<dbReference type="AlphaFoldDB" id="A0A814WPV4"/>
<accession>A0A814WPV4</accession>
<evidence type="ECO:0000313" key="7">
    <source>
        <dbReference type="EMBL" id="CAF1204052.1"/>
    </source>
</evidence>
<keyword evidence="4 5" id="KW-0472">Membrane</keyword>
<keyword evidence="3 5" id="KW-1133">Transmembrane helix</keyword>
<organism evidence="7 9">
    <name type="scientific">Adineta steineri</name>
    <dbReference type="NCBI Taxonomy" id="433720"/>
    <lineage>
        <taxon>Eukaryota</taxon>
        <taxon>Metazoa</taxon>
        <taxon>Spiralia</taxon>
        <taxon>Gnathifera</taxon>
        <taxon>Rotifera</taxon>
        <taxon>Eurotatoria</taxon>
        <taxon>Bdelloidea</taxon>
        <taxon>Adinetida</taxon>
        <taxon>Adinetidae</taxon>
        <taxon>Adineta</taxon>
    </lineage>
</organism>
<dbReference type="SUPFAM" id="SSF81321">
    <property type="entry name" value="Family A G protein-coupled receptor-like"/>
    <property type="match status" value="1"/>
</dbReference>
<feature type="transmembrane region" description="Helical" evidence="5">
    <location>
        <begin position="253"/>
        <end position="273"/>
    </location>
</feature>
<name>A0A814WPV4_9BILA</name>
<dbReference type="GO" id="GO:0016020">
    <property type="term" value="C:membrane"/>
    <property type="evidence" value="ECO:0007669"/>
    <property type="project" value="UniProtKB-SubCell"/>
</dbReference>
<dbReference type="EMBL" id="CAJOAZ010000725">
    <property type="protein sequence ID" value="CAF3703104.1"/>
    <property type="molecule type" value="Genomic_DNA"/>
</dbReference>
<evidence type="ECO:0000259" key="6">
    <source>
        <dbReference type="PROSITE" id="PS50262"/>
    </source>
</evidence>
<evidence type="ECO:0000256" key="2">
    <source>
        <dbReference type="ARBA" id="ARBA00022692"/>
    </source>
</evidence>
<feature type="transmembrane region" description="Helical" evidence="5">
    <location>
        <begin position="172"/>
        <end position="190"/>
    </location>
</feature>
<feature type="transmembrane region" description="Helical" evidence="5">
    <location>
        <begin position="308"/>
        <end position="331"/>
    </location>
</feature>
<dbReference type="Proteomes" id="UP000663844">
    <property type="component" value="Unassembled WGS sequence"/>
</dbReference>
<dbReference type="PROSITE" id="PS50262">
    <property type="entry name" value="G_PROTEIN_RECEP_F1_2"/>
    <property type="match status" value="1"/>
</dbReference>
<dbReference type="Proteomes" id="UP000663845">
    <property type="component" value="Unassembled WGS sequence"/>
</dbReference>
<feature type="domain" description="G-protein coupled receptors family 1 profile" evidence="6">
    <location>
        <begin position="109"/>
        <end position="359"/>
    </location>
</feature>
<proteinExistence type="predicted"/>
<evidence type="ECO:0000256" key="1">
    <source>
        <dbReference type="ARBA" id="ARBA00004370"/>
    </source>
</evidence>
<gene>
    <name evidence="7" type="ORF">JYZ213_LOCUS27079</name>
    <name evidence="8" type="ORF">OXD698_LOCUS12422</name>
</gene>
<sequence length="361" mass="41698">MVSNLTLYYSNHIVVYEKTSQDQLQQFRHRWRKLKDSGYQKLESRQGDRQRFWTVYNVFKTTKSNKKVTFIRLLISQELFNMSVTTINNIQLQLGRFGIPILLTLGNVGNLFTAWILIRTVKQRANPCALYLLCASLANWVIINTLLVGAYYGIDHIEPVHKSNILCKLRWYGGYVLFIASRNFMIRACVDRWALCSQNPKIRSFSQSKIAHRVTFLIIISSALMNICFFFFFDNSSGRCATNPLYTLAYTSYSLTFIGILPSSLMILFGFLARYNLTKIRLRVQPVDGDRARGIQIHKRDHDLMKMLFGEVFVFCVTTCPFPCSLLYNYLTASITSSKTPIRVAIESLINFIIQPLLTFT</sequence>
<evidence type="ECO:0000256" key="3">
    <source>
        <dbReference type="ARBA" id="ARBA00022989"/>
    </source>
</evidence>
<comment type="caution">
    <text evidence="7">The sequence shown here is derived from an EMBL/GenBank/DDBJ whole genome shotgun (WGS) entry which is preliminary data.</text>
</comment>
<reference evidence="7" key="1">
    <citation type="submission" date="2021-02" db="EMBL/GenBank/DDBJ databases">
        <authorList>
            <person name="Nowell W R."/>
        </authorList>
    </citation>
    <scope>NUCLEOTIDE SEQUENCE</scope>
</reference>
<evidence type="ECO:0000256" key="5">
    <source>
        <dbReference type="SAM" id="Phobius"/>
    </source>
</evidence>
<evidence type="ECO:0000313" key="9">
    <source>
        <dbReference type="Proteomes" id="UP000663845"/>
    </source>
</evidence>
<dbReference type="Pfam" id="PF00001">
    <property type="entry name" value="7tm_1"/>
    <property type="match status" value="1"/>
</dbReference>
<protein>
    <recommendedName>
        <fullName evidence="6">G-protein coupled receptors family 1 profile domain-containing protein</fullName>
    </recommendedName>
</protein>
<comment type="subcellular location">
    <subcellularLocation>
        <location evidence="1">Membrane</location>
    </subcellularLocation>
</comment>
<dbReference type="InterPro" id="IPR000276">
    <property type="entry name" value="GPCR_Rhodpsn"/>
</dbReference>
<dbReference type="GO" id="GO:0004930">
    <property type="term" value="F:G protein-coupled receptor activity"/>
    <property type="evidence" value="ECO:0007669"/>
    <property type="project" value="InterPro"/>
</dbReference>